<dbReference type="VEuPathDB" id="AmoebaDB:NAEGRDRAFT_73356"/>
<dbReference type="SMART" id="SM00028">
    <property type="entry name" value="TPR"/>
    <property type="match status" value="3"/>
</dbReference>
<dbReference type="InterPro" id="IPR011990">
    <property type="entry name" value="TPR-like_helical_dom_sf"/>
</dbReference>
<dbReference type="Gene3D" id="1.25.40.10">
    <property type="entry name" value="Tetratricopeptide repeat domain"/>
    <property type="match status" value="3"/>
</dbReference>
<evidence type="ECO:0000256" key="2">
    <source>
        <dbReference type="ARBA" id="ARBA00022803"/>
    </source>
</evidence>
<gene>
    <name evidence="4" type="ORF">NAEGRDRAFT_73356</name>
</gene>
<reference evidence="4 5" key="1">
    <citation type="journal article" date="2010" name="Cell">
        <title>The genome of Naegleria gruberi illuminates early eukaryotic versatility.</title>
        <authorList>
            <person name="Fritz-Laylin L.K."/>
            <person name="Prochnik S.E."/>
            <person name="Ginger M.L."/>
            <person name="Dacks J.B."/>
            <person name="Carpenter M.L."/>
            <person name="Field M.C."/>
            <person name="Kuo A."/>
            <person name="Paredez A."/>
            <person name="Chapman J."/>
            <person name="Pham J."/>
            <person name="Shu S."/>
            <person name="Neupane R."/>
            <person name="Cipriano M."/>
            <person name="Mancuso J."/>
            <person name="Tu H."/>
            <person name="Salamov A."/>
            <person name="Lindquist E."/>
            <person name="Shapiro H."/>
            <person name="Lucas S."/>
            <person name="Grigoriev I.V."/>
            <person name="Cande W.Z."/>
            <person name="Fulton C."/>
            <person name="Rokhsar D.S."/>
            <person name="Dawson S.C."/>
        </authorList>
    </citation>
    <scope>NUCLEOTIDE SEQUENCE [LARGE SCALE GENOMIC DNA]</scope>
    <source>
        <strain evidence="4 5">NEG-M</strain>
    </source>
</reference>
<dbReference type="PANTHER" id="PTHR44858:SF1">
    <property type="entry name" value="UDP-N-ACETYLGLUCOSAMINE--PEPTIDE N-ACETYLGLUCOSAMINYLTRANSFERASE SPINDLY-RELATED"/>
    <property type="match status" value="1"/>
</dbReference>
<evidence type="ECO:0000256" key="3">
    <source>
        <dbReference type="PROSITE-ProRule" id="PRU00339"/>
    </source>
</evidence>
<dbReference type="InParanoid" id="D2VWE8"/>
<dbReference type="OrthoDB" id="343875at2759"/>
<dbReference type="PANTHER" id="PTHR44858">
    <property type="entry name" value="TETRATRICOPEPTIDE REPEAT PROTEIN 6"/>
    <property type="match status" value="1"/>
</dbReference>
<evidence type="ECO:0000256" key="1">
    <source>
        <dbReference type="ARBA" id="ARBA00022737"/>
    </source>
</evidence>
<dbReference type="InterPro" id="IPR019734">
    <property type="entry name" value="TPR_rpt"/>
</dbReference>
<evidence type="ECO:0000313" key="4">
    <source>
        <dbReference type="EMBL" id="EFC38884.1"/>
    </source>
</evidence>
<dbReference type="EMBL" id="GG738904">
    <property type="protein sequence ID" value="EFC38884.1"/>
    <property type="molecule type" value="Genomic_DNA"/>
</dbReference>
<feature type="repeat" description="TPR" evidence="3">
    <location>
        <begin position="530"/>
        <end position="563"/>
    </location>
</feature>
<keyword evidence="1" id="KW-0677">Repeat</keyword>
<dbReference type="Pfam" id="PF13424">
    <property type="entry name" value="TPR_12"/>
    <property type="match status" value="1"/>
</dbReference>
<dbReference type="KEGG" id="ngr:NAEGRDRAFT_73356"/>
<accession>D2VWE8</accession>
<feature type="repeat" description="TPR" evidence="3">
    <location>
        <begin position="496"/>
        <end position="529"/>
    </location>
</feature>
<dbReference type="GeneID" id="8858819"/>
<dbReference type="AlphaFoldDB" id="D2VWE8"/>
<keyword evidence="5" id="KW-1185">Reference proteome</keyword>
<evidence type="ECO:0000313" key="5">
    <source>
        <dbReference type="Proteomes" id="UP000006671"/>
    </source>
</evidence>
<sequence length="582" mass="68613">MQQIKRLNYFFPKRSASLLSFKSFTSLISYEKTLLSYGGSCRNFSNLISPLRFSNFPLLNNSHHDRNDENNDEVKMMKRKRIEELNDILELNPDLVDALVERSKCYEELSDWKSACVGLEKVVEMDRPPNDLLPILLEKLYWLYTRKENYNVKRATEYFERLFNIVSNDSVQIPFFYYATLYSLYFELNLFEKAIFIATEGIKSIESNGPVEIGSVEADNLAELLCRRGNLLVTKYNMMDRGQKDLDRALLLSSSKYEPLILMLDSFEKKNNHDLMLKTYELVKEFEKKETRMDEKTLEEYVNLHRTMKQYFLKRKDYKKAIECMDNYYTANPKTLLENHGMYRYLCMIVGAYPEFMESTKTYLKVFGDITADIESHPPPASSIEGTLQYTASLSAIHFYFDRFDDALRECEKFKVLLETPQPIFPKEHLMGIYYLISTFSHMKKGNENLILEFAKEAKKFYPKILKDIPEYFYQQGNYGMARLFHMESYNESKELEDLSNIADCLIAEKDYEGAIRESEKILEMDPNHHLSLFNLGEAYFYLKDLDKARQYFDKALVGVNEDNGMIVVLKEIWPQYFEIKF</sequence>
<dbReference type="InterPro" id="IPR050498">
    <property type="entry name" value="Ycf3"/>
</dbReference>
<dbReference type="SUPFAM" id="SSF48452">
    <property type="entry name" value="TPR-like"/>
    <property type="match status" value="2"/>
</dbReference>
<dbReference type="Proteomes" id="UP000006671">
    <property type="component" value="Unassembled WGS sequence"/>
</dbReference>
<name>D2VWE8_NAEGR</name>
<dbReference type="RefSeq" id="XP_002671628.1">
    <property type="nucleotide sequence ID" value="XM_002671582.1"/>
</dbReference>
<proteinExistence type="predicted"/>
<dbReference type="PROSITE" id="PS50005">
    <property type="entry name" value="TPR"/>
    <property type="match status" value="2"/>
</dbReference>
<protein>
    <submittedName>
        <fullName evidence="4">Predicted protein</fullName>
    </submittedName>
</protein>
<keyword evidence="2 3" id="KW-0802">TPR repeat</keyword>
<organism evidence="5">
    <name type="scientific">Naegleria gruberi</name>
    <name type="common">Amoeba</name>
    <dbReference type="NCBI Taxonomy" id="5762"/>
    <lineage>
        <taxon>Eukaryota</taxon>
        <taxon>Discoba</taxon>
        <taxon>Heterolobosea</taxon>
        <taxon>Tetramitia</taxon>
        <taxon>Eutetramitia</taxon>
        <taxon>Vahlkampfiidae</taxon>
        <taxon>Naegleria</taxon>
    </lineage>
</organism>